<name>A0A2A3MLY6_9PSED</name>
<reference evidence="2 3" key="1">
    <citation type="submission" date="2017-09" db="EMBL/GenBank/DDBJ databases">
        <title>Pseudomonas abyssi sp. nov. isolated from Abyssopelagic Water.</title>
        <authorList>
            <person name="Wei Y."/>
        </authorList>
    </citation>
    <scope>NUCLEOTIDE SEQUENCE [LARGE SCALE GENOMIC DNA]</scope>
    <source>
        <strain evidence="2 3">MT5</strain>
    </source>
</reference>
<evidence type="ECO:0000313" key="3">
    <source>
        <dbReference type="Proteomes" id="UP000242313"/>
    </source>
</evidence>
<evidence type="ECO:0000259" key="1">
    <source>
        <dbReference type="Pfam" id="PF13511"/>
    </source>
</evidence>
<evidence type="ECO:0000313" key="2">
    <source>
        <dbReference type="EMBL" id="PBK05685.1"/>
    </source>
</evidence>
<dbReference type="EMBL" id="NTMR01000003">
    <property type="protein sequence ID" value="PBK05685.1"/>
    <property type="molecule type" value="Genomic_DNA"/>
</dbReference>
<dbReference type="Pfam" id="PF13511">
    <property type="entry name" value="DUF4124"/>
    <property type="match status" value="1"/>
</dbReference>
<dbReference type="InterPro" id="IPR025392">
    <property type="entry name" value="DUF4124"/>
</dbReference>
<keyword evidence="3" id="KW-1185">Reference proteome</keyword>
<protein>
    <submittedName>
        <fullName evidence="2">DUF4124 domain-containing protein</fullName>
    </submittedName>
</protein>
<sequence>MRILALLLACCGLSLPLQAEIYRWVDANGQVHFGERPRPGAETVEVRPQVIERDQRMRDGEADMQRLLEVRTAEREQRNAQLAERRQQQAARCRQLQQRLADFQRRTYWYEEDAQGKRVEVSPARVREAEAAVRQQIAEQC</sequence>
<proteinExistence type="predicted"/>
<dbReference type="RefSeq" id="WP_096003628.1">
    <property type="nucleotide sequence ID" value="NZ_LMAZ01000001.1"/>
</dbReference>
<gene>
    <name evidence="2" type="ORF">CNQ84_04090</name>
</gene>
<comment type="caution">
    <text evidence="2">The sequence shown here is derived from an EMBL/GenBank/DDBJ whole genome shotgun (WGS) entry which is preliminary data.</text>
</comment>
<dbReference type="Proteomes" id="UP000242313">
    <property type="component" value="Unassembled WGS sequence"/>
</dbReference>
<dbReference type="AlphaFoldDB" id="A0A2A3MLY6"/>
<accession>A0A2A3MLY6</accession>
<organism evidence="2 3">
    <name type="scientific">Pseudomonas abyssi</name>
    <dbReference type="NCBI Taxonomy" id="170540"/>
    <lineage>
        <taxon>Bacteria</taxon>
        <taxon>Pseudomonadati</taxon>
        <taxon>Pseudomonadota</taxon>
        <taxon>Gammaproteobacteria</taxon>
        <taxon>Pseudomonadales</taxon>
        <taxon>Pseudomonadaceae</taxon>
        <taxon>Pseudomonas</taxon>
    </lineage>
</organism>
<feature type="domain" description="DUF4124" evidence="1">
    <location>
        <begin position="8"/>
        <end position="47"/>
    </location>
</feature>
<accession>A0A395R8P3</accession>